<reference evidence="3 4" key="1">
    <citation type="submission" date="2024-09" db="EMBL/GenBank/DDBJ databases">
        <title>Novel species of the genus Pelomonas and Roseateles isolated from streams.</title>
        <authorList>
            <person name="Lu H."/>
        </authorList>
    </citation>
    <scope>NUCLEOTIDE SEQUENCE [LARGE SCALE GENOMIC DNA]</scope>
    <source>
        <strain evidence="3 4">DC23W</strain>
    </source>
</reference>
<dbReference type="Proteomes" id="UP001606300">
    <property type="component" value="Unassembled WGS sequence"/>
</dbReference>
<proteinExistence type="predicted"/>
<comment type="caution">
    <text evidence="3">The sequence shown here is derived from an EMBL/GenBank/DDBJ whole genome shotgun (WGS) entry which is preliminary data.</text>
</comment>
<keyword evidence="4" id="KW-1185">Reference proteome</keyword>
<protein>
    <submittedName>
        <fullName evidence="3">Uncharacterized protein</fullName>
    </submittedName>
</protein>
<evidence type="ECO:0000313" key="3">
    <source>
        <dbReference type="EMBL" id="MFG6415195.1"/>
    </source>
</evidence>
<evidence type="ECO:0000313" key="4">
    <source>
        <dbReference type="Proteomes" id="UP001606300"/>
    </source>
</evidence>
<feature type="signal peptide" evidence="2">
    <location>
        <begin position="1"/>
        <end position="20"/>
    </location>
</feature>
<accession>A0ABW7EP53</accession>
<feature type="region of interest" description="Disordered" evidence="1">
    <location>
        <begin position="77"/>
        <end position="112"/>
    </location>
</feature>
<dbReference type="RefSeq" id="WP_394471264.1">
    <property type="nucleotide sequence ID" value="NZ_JBIGHY010000005.1"/>
</dbReference>
<evidence type="ECO:0000256" key="1">
    <source>
        <dbReference type="SAM" id="MobiDB-lite"/>
    </source>
</evidence>
<feature type="chain" id="PRO_5045420146" evidence="2">
    <location>
        <begin position="21"/>
        <end position="112"/>
    </location>
</feature>
<name>A0ABW7EP53_9BURK</name>
<evidence type="ECO:0000256" key="2">
    <source>
        <dbReference type="SAM" id="SignalP"/>
    </source>
</evidence>
<sequence>MRRVFLALMALLVTAQMSWAGAQLCCVQELAAQSAAQLADASLASLHAEPAGEAHAVCDTGHCHCHHAGCATPVDEAQGLPLSQAGPPERGAPAQPKSHIPSGLERPNWQRA</sequence>
<gene>
    <name evidence="3" type="ORF">ACG02S_14965</name>
</gene>
<keyword evidence="2" id="KW-0732">Signal</keyword>
<dbReference type="EMBL" id="JBIGHY010000005">
    <property type="protein sequence ID" value="MFG6415195.1"/>
    <property type="molecule type" value="Genomic_DNA"/>
</dbReference>
<organism evidence="3 4">
    <name type="scientific">Pelomonas dachongensis</name>
    <dbReference type="NCBI Taxonomy" id="3299029"/>
    <lineage>
        <taxon>Bacteria</taxon>
        <taxon>Pseudomonadati</taxon>
        <taxon>Pseudomonadota</taxon>
        <taxon>Betaproteobacteria</taxon>
        <taxon>Burkholderiales</taxon>
        <taxon>Sphaerotilaceae</taxon>
        <taxon>Roseateles</taxon>
    </lineage>
</organism>